<name>A0A268ESJ7_9BACL</name>
<evidence type="ECO:0000313" key="3">
    <source>
        <dbReference type="EMBL" id="PAD76115.1"/>
    </source>
</evidence>
<sequence>MKALKQLALSGLSLLMIFTIMLGHFAGTAFGASGHYALAKDVVGAVYVKKAGGSKEIRVYQGMTFHEGDRIRVEGGASLTLNVAGREDEITLGEHWNGTLSKLRVSDAGDMETAIHTWSGSMFNSVQTLDREGSSYQVETPTSDMNVRGTNFTVFIDPITGISNVAVLSGRVAVTPPSRAPGSPITPDLGGIVLYPAQQVEQMASSLPGYTPVDLGLYMSSVPSKVVEEILASLSKIQEENRQMLESITEGAQNPSDVGNGTDFDPDLERFRDNLDRLIQGIINNAQDLGKVSQQQIEDILRNSSSLSDFEVYRPVPPIDPSVGLDSDRVAERQRQLDEVKARQQEKAAAQESLREQQIAQQQQILEQIKQKQEEINRRNQEAQEQKAKEAQEKYLATLSEQQRASLEQRVQQAEQQKRQQEERVSRQTPTPPVSPPPVTPAPSAPAGPGSGGAPGQGPSVPPPLATSTTMDVDTYEIYAGQSFVVSAHAVITSTNMPVPDGTNIVFQDRSSKQVLATATTMNGEASAVITPEQSFTLNVGARQIEAVTAATSRTQSNTSFPVAITVMQDETTLDISAPHRVALVGETIPFTVQVSPKHGQVPAVGTVTLYEGDRELEVKELNADGSVVFHVLIEEPISDFTHKYTAVFEGTEKQAGSEGVKVIEVSSFHELPGYAYFFIEQVSPTQFNAVIALDRFTGDSEFYRAELEFEYGRGLKPLIGDNVRYYNPHKFDPATVTESVYIHEGMYYQDVDFMEYIFEASQGAAFHAEDRFVIIPFTIVDPSASTILNIFRLSFFKQNGYGIEVMLTNEEDELNP</sequence>
<evidence type="ECO:0000256" key="1">
    <source>
        <dbReference type="SAM" id="MobiDB-lite"/>
    </source>
</evidence>
<dbReference type="OrthoDB" id="2888245at2"/>
<evidence type="ECO:0000313" key="2">
    <source>
        <dbReference type="EMBL" id="MUG68733.1"/>
    </source>
</evidence>
<feature type="compositionally biased region" description="Basic and acidic residues" evidence="1">
    <location>
        <begin position="416"/>
        <end position="426"/>
    </location>
</feature>
<dbReference type="Proteomes" id="UP000215596">
    <property type="component" value="Unassembled WGS sequence"/>
</dbReference>
<reference evidence="3 4" key="1">
    <citation type="submission" date="2017-07" db="EMBL/GenBank/DDBJ databases">
        <title>Isolation and whole genome analysis of endospore-forming bacteria from heroin.</title>
        <authorList>
            <person name="Kalinowski J."/>
            <person name="Ahrens B."/>
            <person name="Al-Dilaimi A."/>
            <person name="Winkler A."/>
            <person name="Wibberg D."/>
            <person name="Schleenbecker U."/>
            <person name="Ruckert C."/>
            <person name="Wolfel R."/>
            <person name="Grass G."/>
        </authorList>
    </citation>
    <scope>NUCLEOTIDE SEQUENCE [LARGE SCALE GENOMIC DNA]</scope>
    <source>
        <strain evidence="3 4">7537-G1</strain>
    </source>
</reference>
<feature type="region of interest" description="Disordered" evidence="1">
    <location>
        <begin position="403"/>
        <end position="468"/>
    </location>
</feature>
<dbReference type="InterPro" id="IPR013783">
    <property type="entry name" value="Ig-like_fold"/>
</dbReference>
<comment type="caution">
    <text evidence="3">The sequence shown here is derived from an EMBL/GenBank/DDBJ whole genome shotgun (WGS) entry which is preliminary data.</text>
</comment>
<dbReference type="Gene3D" id="2.60.120.1440">
    <property type="match status" value="1"/>
</dbReference>
<reference evidence="2 5" key="2">
    <citation type="submission" date="2019-11" db="EMBL/GenBank/DDBJ databases">
        <title>Draft genome sequences of five Paenibacillus species of dairy origin.</title>
        <authorList>
            <person name="Olajide A.M."/>
            <person name="Chen S."/>
            <person name="Lapointe G."/>
        </authorList>
    </citation>
    <scope>NUCLEOTIDE SEQUENCE [LARGE SCALE GENOMIC DNA]</scope>
    <source>
        <strain evidence="2 5">3CS1</strain>
    </source>
</reference>
<feature type="compositionally biased region" description="Pro residues" evidence="1">
    <location>
        <begin position="430"/>
        <end position="446"/>
    </location>
</feature>
<dbReference type="RefSeq" id="WP_095265614.1">
    <property type="nucleotide sequence ID" value="NZ_NPBY01000042.1"/>
</dbReference>
<dbReference type="Proteomes" id="UP000435177">
    <property type="component" value="Unassembled WGS sequence"/>
</dbReference>
<dbReference type="EMBL" id="WOAA01000033">
    <property type="protein sequence ID" value="MUG68733.1"/>
    <property type="molecule type" value="Genomic_DNA"/>
</dbReference>
<evidence type="ECO:0000313" key="5">
    <source>
        <dbReference type="Proteomes" id="UP000435177"/>
    </source>
</evidence>
<evidence type="ECO:0008006" key="6">
    <source>
        <dbReference type="Google" id="ProtNLM"/>
    </source>
</evidence>
<dbReference type="AlphaFoldDB" id="A0A268ESJ7"/>
<evidence type="ECO:0000313" key="4">
    <source>
        <dbReference type="Proteomes" id="UP000215596"/>
    </source>
</evidence>
<accession>A0A268ESJ7</accession>
<dbReference type="EMBL" id="NPBY01000042">
    <property type="protein sequence ID" value="PAD76115.1"/>
    <property type="molecule type" value="Genomic_DNA"/>
</dbReference>
<keyword evidence="5" id="KW-1185">Reference proteome</keyword>
<organism evidence="3 4">
    <name type="scientific">Paenibacillus campinasensis</name>
    <dbReference type="NCBI Taxonomy" id="66347"/>
    <lineage>
        <taxon>Bacteria</taxon>
        <taxon>Bacillati</taxon>
        <taxon>Bacillota</taxon>
        <taxon>Bacilli</taxon>
        <taxon>Bacillales</taxon>
        <taxon>Paenibacillaceae</taxon>
        <taxon>Paenibacillus</taxon>
    </lineage>
</organism>
<dbReference type="Gene3D" id="2.60.40.10">
    <property type="entry name" value="Immunoglobulins"/>
    <property type="match status" value="1"/>
</dbReference>
<protein>
    <recommendedName>
        <fullName evidence="6">FecR protein domain-containing protein</fullName>
    </recommendedName>
</protein>
<gene>
    <name evidence="3" type="ORF">CHH67_12955</name>
    <name evidence="2" type="ORF">GNP94_22440</name>
</gene>
<proteinExistence type="predicted"/>